<organism evidence="1 2">
    <name type="scientific">Parafilimonas terrae</name>
    <dbReference type="NCBI Taxonomy" id="1465490"/>
    <lineage>
        <taxon>Bacteria</taxon>
        <taxon>Pseudomonadati</taxon>
        <taxon>Bacteroidota</taxon>
        <taxon>Chitinophagia</taxon>
        <taxon>Chitinophagales</taxon>
        <taxon>Chitinophagaceae</taxon>
        <taxon>Parafilimonas</taxon>
    </lineage>
</organism>
<sequence>MQHQVVHIFPSDDFLNDDNTRVSFKKFVEFLNKKANEDDSLKSKFFKFVLKHFKRYPELLKTISIYDLKHYSNLFNLLEGVVLPHLSNEKDFALALGVPFNPIFFLETEAFNHLLHNKSFDVKMEFAEERKELIQFRQLKKKYELILERLYDFQPLVQEEMVHARVDNETHLTRYFNLNINNRFVEVEYTGELPEININQVQQQLSDIDSLKELERMLPLSMFSFSGFSIITTKDITARYALHKMRSAIIKHNPDDYSATYGNILELLMQLCGRPHITFGLLPFLKLNDRLVSYYGNYAHSILINISKKLDIPESTFVEWINKYYEHPKTLIKKECAFENEHGDGVYKAFRQMGYAGYIITPVFYNNEVAGVLEIGAKHADLIDDDLVSRIDAATPILGQLMHQTQTDFAAGITNVIRQNFTAVQSSVLWKFNEVAWNYIKNADADSVRNMEEIRFDHLHPLYGAIDIRNSTIERNNALHNDMRYYFKMVKNFLKQLHIQNEAVINELTDEANSFLELPESSFTGNEEALIDNFMEKLDAYLQQIEGDEMHNKNLINTYYRDIDMKHGKAYKSRRVLENSMQCINFIISDHFSKMQEELQKKYPIYFEKVRTDGIEYDMYLGQSISPQKPYQKTYLNELRYLQLENMAAVAKLVHASAQSLPVHLQTTQLIYVNASSIAITFRMDEKRFDVEGGYNIRYHVIKKRIDKVLIKQTGERLTQPGKLAIIYTQPQHEKEYTGYIQELQKRNILKPTIELLELEQLQGVKGLKAIRAEVNLGV</sequence>
<gene>
    <name evidence="1" type="ORF">SAMN05444277_11564</name>
</gene>
<reference evidence="1 2" key="1">
    <citation type="submission" date="2016-10" db="EMBL/GenBank/DDBJ databases">
        <authorList>
            <person name="de Groot N.N."/>
        </authorList>
    </citation>
    <scope>NUCLEOTIDE SEQUENCE [LARGE SCALE GENOMIC DNA]</scope>
    <source>
        <strain evidence="1 2">DSM 28286</strain>
    </source>
</reference>
<keyword evidence="2" id="KW-1185">Reference proteome</keyword>
<dbReference type="EMBL" id="FOXQ01000015">
    <property type="protein sequence ID" value="SFQ50121.1"/>
    <property type="molecule type" value="Genomic_DNA"/>
</dbReference>
<evidence type="ECO:0008006" key="3">
    <source>
        <dbReference type="Google" id="ProtNLM"/>
    </source>
</evidence>
<evidence type="ECO:0000313" key="2">
    <source>
        <dbReference type="Proteomes" id="UP000199031"/>
    </source>
</evidence>
<name>A0A1I5Z0Z8_9BACT</name>
<accession>A0A1I5Z0Z8</accession>
<dbReference type="OrthoDB" id="627374at2"/>
<dbReference type="AlphaFoldDB" id="A0A1I5Z0Z8"/>
<protein>
    <recommendedName>
        <fullName evidence="3">GAF domain-containing protein</fullName>
    </recommendedName>
</protein>
<dbReference type="STRING" id="1465490.SAMN05444277_11564"/>
<dbReference type="Proteomes" id="UP000199031">
    <property type="component" value="Unassembled WGS sequence"/>
</dbReference>
<dbReference type="RefSeq" id="WP_090662492.1">
    <property type="nucleotide sequence ID" value="NZ_FOXQ01000015.1"/>
</dbReference>
<evidence type="ECO:0000313" key="1">
    <source>
        <dbReference type="EMBL" id="SFQ50121.1"/>
    </source>
</evidence>
<proteinExistence type="predicted"/>